<dbReference type="Proteomes" id="UP000754883">
    <property type="component" value="Unassembled WGS sequence"/>
</dbReference>
<organism evidence="1 2">
    <name type="scientific">Clonostachys byssicola</name>
    <dbReference type="NCBI Taxonomy" id="160290"/>
    <lineage>
        <taxon>Eukaryota</taxon>
        <taxon>Fungi</taxon>
        <taxon>Dikarya</taxon>
        <taxon>Ascomycota</taxon>
        <taxon>Pezizomycotina</taxon>
        <taxon>Sordariomycetes</taxon>
        <taxon>Hypocreomycetidae</taxon>
        <taxon>Hypocreales</taxon>
        <taxon>Bionectriaceae</taxon>
        <taxon>Clonostachys</taxon>
    </lineage>
</organism>
<gene>
    <name evidence="1" type="ORF">CBYS24578_00015050</name>
</gene>
<proteinExistence type="predicted"/>
<dbReference type="OrthoDB" id="3016366at2759"/>
<protein>
    <submittedName>
        <fullName evidence="1">Uncharacterized protein</fullName>
    </submittedName>
</protein>
<reference evidence="1 2" key="2">
    <citation type="submission" date="2021-10" db="EMBL/GenBank/DDBJ databases">
        <authorList>
            <person name="Piombo E."/>
        </authorList>
    </citation>
    <scope>NUCLEOTIDE SEQUENCE [LARGE SCALE GENOMIC DNA]</scope>
</reference>
<keyword evidence="2" id="KW-1185">Reference proteome</keyword>
<evidence type="ECO:0000313" key="2">
    <source>
        <dbReference type="Proteomes" id="UP000754883"/>
    </source>
</evidence>
<sequence>MAYLTTEKPSDAITTPHGLYITMQYLSDAGGQNNYHWGLFLASDQLPRGQLLHAARVDGQPLDLNLEIQNVADPRRLGRIVACLQISTLKSTDAIETCAKSVDVMDPNRVPTREARWTSRVWVKQVLASLNKGGHIKLPMTVDELELYCQAAADSHLQTQRSGDPWLHVANDTRWCS</sequence>
<dbReference type="AlphaFoldDB" id="A0A9N9Y4B6"/>
<comment type="caution">
    <text evidence="1">The sequence shown here is derived from an EMBL/GenBank/DDBJ whole genome shotgun (WGS) entry which is preliminary data.</text>
</comment>
<evidence type="ECO:0000313" key="1">
    <source>
        <dbReference type="EMBL" id="CAG9992130.1"/>
    </source>
</evidence>
<accession>A0A9N9Y4B6</accession>
<reference evidence="2" key="1">
    <citation type="submission" date="2019-06" db="EMBL/GenBank/DDBJ databases">
        <authorList>
            <person name="Broberg M."/>
        </authorList>
    </citation>
    <scope>NUCLEOTIDE SEQUENCE [LARGE SCALE GENOMIC DNA]</scope>
</reference>
<dbReference type="Pfam" id="PF20174">
    <property type="entry name" value="DUF6540"/>
    <property type="match status" value="1"/>
</dbReference>
<dbReference type="InterPro" id="IPR046670">
    <property type="entry name" value="DUF6540"/>
</dbReference>
<name>A0A9N9Y4B6_9HYPO</name>
<dbReference type="EMBL" id="CABFNO020001481">
    <property type="protein sequence ID" value="CAG9992130.1"/>
    <property type="molecule type" value="Genomic_DNA"/>
</dbReference>